<gene>
    <name evidence="14" type="ORF">TCEB3V08_LOCUS1680</name>
</gene>
<keyword evidence="9" id="KW-0012">Acyltransferase</keyword>
<feature type="region of interest" description="Disordered" evidence="12">
    <location>
        <begin position="1"/>
        <end position="23"/>
    </location>
</feature>
<evidence type="ECO:0000256" key="7">
    <source>
        <dbReference type="ARBA" id="ARBA00022679"/>
    </source>
</evidence>
<dbReference type="GO" id="GO:0005634">
    <property type="term" value="C:nucleus"/>
    <property type="evidence" value="ECO:0007669"/>
    <property type="project" value="UniProtKB-SubCell"/>
</dbReference>
<evidence type="ECO:0000256" key="2">
    <source>
        <dbReference type="ARBA" id="ARBA00004496"/>
    </source>
</evidence>
<dbReference type="GO" id="GO:0010485">
    <property type="term" value="F:histone H4 acetyltransferase activity"/>
    <property type="evidence" value="ECO:0007669"/>
    <property type="project" value="InterPro"/>
</dbReference>
<keyword evidence="6" id="KW-0963">Cytoplasm</keyword>
<reference evidence="14" key="1">
    <citation type="submission" date="2020-11" db="EMBL/GenBank/DDBJ databases">
        <authorList>
            <person name="Tran Van P."/>
        </authorList>
    </citation>
    <scope>NUCLEOTIDE SEQUENCE</scope>
</reference>
<dbReference type="GO" id="GO:1990189">
    <property type="term" value="F:protein N-terminal-serine acetyltransferase activity"/>
    <property type="evidence" value="ECO:0007669"/>
    <property type="project" value="UniProtKB-EC"/>
</dbReference>
<evidence type="ECO:0000256" key="9">
    <source>
        <dbReference type="ARBA" id="ARBA00023315"/>
    </source>
</evidence>
<dbReference type="PANTHER" id="PTHR20531">
    <property type="entry name" value="N-ALPHA-ACETYLTRANSFERASE 40"/>
    <property type="match status" value="1"/>
</dbReference>
<comment type="similarity">
    <text evidence="3">Belongs to the acetyltransferase family. NAA40 subfamily.</text>
</comment>
<organism evidence="14">
    <name type="scientific">Timema cristinae</name>
    <name type="common">Walking stick</name>
    <dbReference type="NCBI Taxonomy" id="61476"/>
    <lineage>
        <taxon>Eukaryota</taxon>
        <taxon>Metazoa</taxon>
        <taxon>Ecdysozoa</taxon>
        <taxon>Arthropoda</taxon>
        <taxon>Hexapoda</taxon>
        <taxon>Insecta</taxon>
        <taxon>Pterygota</taxon>
        <taxon>Neoptera</taxon>
        <taxon>Polyneoptera</taxon>
        <taxon>Phasmatodea</taxon>
        <taxon>Timematodea</taxon>
        <taxon>Timematoidea</taxon>
        <taxon>Timematidae</taxon>
        <taxon>Timema</taxon>
    </lineage>
</organism>
<evidence type="ECO:0000259" key="13">
    <source>
        <dbReference type="Pfam" id="PF00583"/>
    </source>
</evidence>
<dbReference type="InterPro" id="IPR000182">
    <property type="entry name" value="GNAT_dom"/>
</dbReference>
<dbReference type="InterPro" id="IPR016181">
    <property type="entry name" value="Acyl_CoA_acyltransferase"/>
</dbReference>
<dbReference type="Pfam" id="PF00583">
    <property type="entry name" value="Acetyltransf_1"/>
    <property type="match status" value="1"/>
</dbReference>
<evidence type="ECO:0000256" key="12">
    <source>
        <dbReference type="SAM" id="MobiDB-lite"/>
    </source>
</evidence>
<keyword evidence="8" id="KW-0539">Nucleus</keyword>
<comment type="subcellular location">
    <subcellularLocation>
        <location evidence="2">Cytoplasm</location>
    </subcellularLocation>
    <subcellularLocation>
        <location evidence="1">Nucleus</location>
    </subcellularLocation>
</comment>
<accession>A0A7R9GR89</accession>
<dbReference type="GO" id="GO:0005737">
    <property type="term" value="C:cytoplasm"/>
    <property type="evidence" value="ECO:0007669"/>
    <property type="project" value="UniProtKB-SubCell"/>
</dbReference>
<dbReference type="SUPFAM" id="SSF55729">
    <property type="entry name" value="Acyl-CoA N-acyltransferases (Nat)"/>
    <property type="match status" value="1"/>
</dbReference>
<evidence type="ECO:0000256" key="4">
    <source>
        <dbReference type="ARBA" id="ARBA00012950"/>
    </source>
</evidence>
<comment type="catalytic activity">
    <reaction evidence="11">
        <text>N-terminal L-seryl-[histone H4] + acetyl-CoA = N-terminal N(alpha)-acetyl-L-seryl-[histone H4] + CoA + H(+)</text>
        <dbReference type="Rhea" id="RHEA:50596"/>
        <dbReference type="Rhea" id="RHEA-COMP:12740"/>
        <dbReference type="Rhea" id="RHEA-COMP:12743"/>
        <dbReference type="ChEBI" id="CHEBI:15378"/>
        <dbReference type="ChEBI" id="CHEBI:57287"/>
        <dbReference type="ChEBI" id="CHEBI:57288"/>
        <dbReference type="ChEBI" id="CHEBI:64738"/>
        <dbReference type="ChEBI" id="CHEBI:83690"/>
        <dbReference type="EC" id="2.3.1.257"/>
    </reaction>
</comment>
<evidence type="ECO:0000313" key="14">
    <source>
        <dbReference type="EMBL" id="CAD7393717.1"/>
    </source>
</evidence>
<dbReference type="Gene3D" id="3.40.630.30">
    <property type="match status" value="2"/>
</dbReference>
<feature type="domain" description="N-acetyltransferase" evidence="13">
    <location>
        <begin position="186"/>
        <end position="230"/>
    </location>
</feature>
<dbReference type="AlphaFoldDB" id="A0A7R9GR89"/>
<sequence>MHQRKTRPNTNKGKEKRQQRKEEAARIAVSQDLVNKANNQEDPLLAFPVFRKFDKNDLTVTLECKRSQNVDPAILDWAFQLLKENMQAYYEDCEWGWSDKEKREEMVDDMAWLLVAQRTSDDQPVAFSLFRFDLDYGDEVLYCALVPTMSEHFDQSQELHHCKVQLIEAMRSVLLPTSYELQLCQDVRRKGLGKFMLQLLELLAFSVHMKKVILTVLKHNPEAVAFFTALNYKVDETSPEDNIVEQYHYQILSKMNKRLLASQINN</sequence>
<evidence type="ECO:0000256" key="5">
    <source>
        <dbReference type="ARBA" id="ARBA00015043"/>
    </source>
</evidence>
<protein>
    <recommendedName>
        <fullName evidence="5">N-alpha-acetyltransferase 40</fullName>
        <ecNumber evidence="4">2.3.1.257</ecNumber>
    </recommendedName>
</protein>
<comment type="catalytic activity">
    <reaction evidence="10">
        <text>N-terminal L-seryl-[histone H2A] + acetyl-CoA = N-terminal N(alpha)-acetyl-L-seryl-[histone H2A] + CoA + H(+)</text>
        <dbReference type="Rhea" id="RHEA:50600"/>
        <dbReference type="Rhea" id="RHEA-COMP:12742"/>
        <dbReference type="Rhea" id="RHEA-COMP:12744"/>
        <dbReference type="ChEBI" id="CHEBI:15378"/>
        <dbReference type="ChEBI" id="CHEBI:57287"/>
        <dbReference type="ChEBI" id="CHEBI:57288"/>
        <dbReference type="ChEBI" id="CHEBI:64738"/>
        <dbReference type="ChEBI" id="CHEBI:83690"/>
        <dbReference type="EC" id="2.3.1.257"/>
    </reaction>
</comment>
<proteinExistence type="inferred from homology"/>
<dbReference type="InterPro" id="IPR039949">
    <property type="entry name" value="NAA40"/>
</dbReference>
<keyword evidence="7" id="KW-0808">Transferase</keyword>
<evidence type="ECO:0000256" key="11">
    <source>
        <dbReference type="ARBA" id="ARBA00049524"/>
    </source>
</evidence>
<evidence type="ECO:0000256" key="10">
    <source>
        <dbReference type="ARBA" id="ARBA00047821"/>
    </source>
</evidence>
<evidence type="ECO:0000256" key="8">
    <source>
        <dbReference type="ARBA" id="ARBA00023242"/>
    </source>
</evidence>
<evidence type="ECO:0000256" key="6">
    <source>
        <dbReference type="ARBA" id="ARBA00022490"/>
    </source>
</evidence>
<dbReference type="PANTHER" id="PTHR20531:SF1">
    <property type="entry name" value="N-ALPHA-ACETYLTRANSFERASE 40"/>
    <property type="match status" value="1"/>
</dbReference>
<dbReference type="EMBL" id="OC316783">
    <property type="protein sequence ID" value="CAD7393717.1"/>
    <property type="molecule type" value="Genomic_DNA"/>
</dbReference>
<evidence type="ECO:0000256" key="1">
    <source>
        <dbReference type="ARBA" id="ARBA00004123"/>
    </source>
</evidence>
<evidence type="ECO:0000256" key="3">
    <source>
        <dbReference type="ARBA" id="ARBA00008870"/>
    </source>
</evidence>
<dbReference type="GO" id="GO:0043998">
    <property type="term" value="F:histone H2A acetyltransferase activity"/>
    <property type="evidence" value="ECO:0007669"/>
    <property type="project" value="InterPro"/>
</dbReference>
<name>A0A7R9GR89_TIMCR</name>
<dbReference type="EC" id="2.3.1.257" evidence="4"/>